<dbReference type="HOGENOM" id="CLU_956260_0_0_4"/>
<dbReference type="KEGG" id="tin:Tint_2949"/>
<protein>
    <recommendedName>
        <fullName evidence="3">DUF3108 domain-containing protein</fullName>
    </recommendedName>
</protein>
<evidence type="ECO:0008006" key="3">
    <source>
        <dbReference type="Google" id="ProtNLM"/>
    </source>
</evidence>
<feature type="compositionally biased region" description="Low complexity" evidence="1">
    <location>
        <begin position="163"/>
        <end position="175"/>
    </location>
</feature>
<reference evidence="2" key="1">
    <citation type="submission" date="2010-04" db="EMBL/GenBank/DDBJ databases">
        <title>Complete sequence of Thiomonas intermedia K12.</title>
        <authorList>
            <consortium name="US DOE Joint Genome Institute"/>
            <person name="Lucas S."/>
            <person name="Copeland A."/>
            <person name="Lapidus A."/>
            <person name="Cheng J.-F."/>
            <person name="Bruce D."/>
            <person name="Goodwin L."/>
            <person name="Pitluck S."/>
            <person name="Davenport K."/>
            <person name="Detter J.C."/>
            <person name="Han C."/>
            <person name="Tapia R."/>
            <person name="Land M."/>
            <person name="Hauser L."/>
            <person name="Kyrpides N."/>
            <person name="Ovchinnikova G."/>
            <person name="Kerfeld C.A."/>
            <person name="Cannon G.C."/>
            <person name="Heinhorst S."/>
            <person name="Woyke T."/>
        </authorList>
    </citation>
    <scope>NUCLEOTIDE SEQUENCE [LARGE SCALE GENOMIC DNA]</scope>
    <source>
        <strain evidence="2">K12</strain>
    </source>
</reference>
<organism evidence="2">
    <name type="scientific">Thiomonas intermedia (strain K12)</name>
    <name type="common">Thiobacillus intermedius</name>
    <dbReference type="NCBI Taxonomy" id="75379"/>
    <lineage>
        <taxon>Bacteria</taxon>
        <taxon>Pseudomonadati</taxon>
        <taxon>Pseudomonadota</taxon>
        <taxon>Betaproteobacteria</taxon>
        <taxon>Burkholderiales</taxon>
        <taxon>Thiomonas</taxon>
    </lineage>
</organism>
<feature type="region of interest" description="Disordered" evidence="1">
    <location>
        <begin position="159"/>
        <end position="184"/>
    </location>
</feature>
<dbReference type="BioCyc" id="TINT75379:TINT_RS14775-MONOMER"/>
<dbReference type="STRING" id="75379.Tint_2949"/>
<evidence type="ECO:0000256" key="1">
    <source>
        <dbReference type="SAM" id="MobiDB-lite"/>
    </source>
</evidence>
<evidence type="ECO:0000313" key="2">
    <source>
        <dbReference type="EMBL" id="ADG32284.1"/>
    </source>
</evidence>
<sequence>MNTFNSLRLPGLRPWRLGGITALLLVLSVCFAHLAAAQSVKQAVTFSAQWQVHLQQDGKGSDPRGAQWLVLLGGLGGQEGVATAQDQVSWPAQGNGAYRIDSTLTPRGALAVLLRRLHWVRGASGEVRDGKPELLSASNQRGDSPATLMQIEHGRMQVTTAGQAASAPAESTTPTQPAPPGLTDPLTLSWGYLQRPLPTRTFTVPLLINDKVQTAHITPQRTTLKWQGQEVACTLLDAHSAQSSATLRIWLRQSDGLPLQVELGMGDRYGLDVVQTLAAVPDGLPAARVQH</sequence>
<name>D5WZ86_THIK1</name>
<dbReference type="AlphaFoldDB" id="D5WZ86"/>
<accession>D5WZ86</accession>
<gene>
    <name evidence="2" type="ordered locus">Tint_2949</name>
</gene>
<proteinExistence type="predicted"/>
<dbReference type="EMBL" id="CP002021">
    <property type="protein sequence ID" value="ADG32284.1"/>
    <property type="molecule type" value="Genomic_DNA"/>
</dbReference>